<reference evidence="8" key="2">
    <citation type="journal article" date="2021" name="PeerJ">
        <title>Extensive microbial diversity within the chicken gut microbiome revealed by metagenomics and culture.</title>
        <authorList>
            <person name="Gilroy R."/>
            <person name="Ravi A."/>
            <person name="Getino M."/>
            <person name="Pursley I."/>
            <person name="Horton D.L."/>
            <person name="Alikhan N.F."/>
            <person name="Baker D."/>
            <person name="Gharbi K."/>
            <person name="Hall N."/>
            <person name="Watson M."/>
            <person name="Adriaenssens E.M."/>
            <person name="Foster-Nyarko E."/>
            <person name="Jarju S."/>
            <person name="Secka A."/>
            <person name="Antonio M."/>
            <person name="Oren A."/>
            <person name="Chaudhuri R.R."/>
            <person name="La Ragione R."/>
            <person name="Hildebrand F."/>
            <person name="Pallen M.J."/>
        </authorList>
    </citation>
    <scope>NUCLEOTIDE SEQUENCE</scope>
    <source>
        <strain evidence="8">ChiW13-3771</strain>
    </source>
</reference>
<dbReference type="NCBIfam" id="TIGR02469">
    <property type="entry name" value="CbiT"/>
    <property type="match status" value="1"/>
</dbReference>
<dbReference type="SUPFAM" id="SSF53790">
    <property type="entry name" value="Tetrapyrrole methylase"/>
    <property type="match status" value="1"/>
</dbReference>
<dbReference type="GO" id="GO:0008276">
    <property type="term" value="F:protein methyltransferase activity"/>
    <property type="evidence" value="ECO:0007669"/>
    <property type="project" value="InterPro"/>
</dbReference>
<evidence type="ECO:0000256" key="2">
    <source>
        <dbReference type="ARBA" id="ARBA00022573"/>
    </source>
</evidence>
<keyword evidence="3" id="KW-0489">Methyltransferase</keyword>
<evidence type="ECO:0000256" key="1">
    <source>
        <dbReference type="ARBA" id="ARBA00004953"/>
    </source>
</evidence>
<evidence type="ECO:0000313" key="8">
    <source>
        <dbReference type="EMBL" id="HIR89884.1"/>
    </source>
</evidence>
<dbReference type="NCBIfam" id="TIGR02467">
    <property type="entry name" value="CbiE"/>
    <property type="match status" value="1"/>
</dbReference>
<comment type="pathway">
    <text evidence="1">Cofactor biosynthesis; adenosylcobalamin biosynthesis.</text>
</comment>
<dbReference type="PANTHER" id="PTHR43182">
    <property type="entry name" value="COBALT-PRECORRIN-6B C(15)-METHYLTRANSFERASE (DECARBOXYLATING)"/>
    <property type="match status" value="1"/>
</dbReference>
<dbReference type="Gene3D" id="3.30.950.10">
    <property type="entry name" value="Methyltransferase, Cobalt-precorrin-4 Transmethylase, Domain 2"/>
    <property type="match status" value="1"/>
</dbReference>
<evidence type="ECO:0000256" key="4">
    <source>
        <dbReference type="ARBA" id="ARBA00022679"/>
    </source>
</evidence>
<dbReference type="EMBL" id="DVHN01000188">
    <property type="protein sequence ID" value="HIR89884.1"/>
    <property type="molecule type" value="Genomic_DNA"/>
</dbReference>
<dbReference type="SUPFAM" id="SSF53335">
    <property type="entry name" value="S-adenosyl-L-methionine-dependent methyltransferases"/>
    <property type="match status" value="1"/>
</dbReference>
<evidence type="ECO:0000313" key="9">
    <source>
        <dbReference type="Proteomes" id="UP000824201"/>
    </source>
</evidence>
<dbReference type="InterPro" id="IPR029063">
    <property type="entry name" value="SAM-dependent_MTases_sf"/>
</dbReference>
<accession>A0A9D1EGK4</accession>
<dbReference type="Gene3D" id="3.40.1010.10">
    <property type="entry name" value="Cobalt-precorrin-4 Transmethylase, Domain 1"/>
    <property type="match status" value="1"/>
</dbReference>
<keyword evidence="2" id="KW-0169">Cobalamin biosynthesis</keyword>
<dbReference type="InterPro" id="IPR035996">
    <property type="entry name" value="4pyrrol_Methylase_sf"/>
</dbReference>
<organism evidence="8 9">
    <name type="scientific">Candidatus Fimimorpha faecalis</name>
    <dbReference type="NCBI Taxonomy" id="2840824"/>
    <lineage>
        <taxon>Bacteria</taxon>
        <taxon>Bacillati</taxon>
        <taxon>Bacillota</taxon>
        <taxon>Clostridia</taxon>
        <taxon>Eubacteriales</taxon>
        <taxon>Candidatus Fimimorpha</taxon>
    </lineage>
</organism>
<protein>
    <submittedName>
        <fullName evidence="8">Precorrin-6y C5,15-methyltransferase (Decarboxylating) subunit CbiE</fullName>
    </submittedName>
</protein>
<dbReference type="InterPro" id="IPR014008">
    <property type="entry name" value="Cbl_synth_MTase_CbiT"/>
</dbReference>
<sequence>MKRIAIVGVGMGNWKTLTVEAKERIQQAQLLIGAKRLIEPFSHAPTVIRYRPEEIRAVVEQTDKEEIVIVMSGDTGFYSGTKKLLQYLEEWEVKIYPGISSISYLSAQIGISWEDAKILSLHGREENLEEALFQYDKVFLLTAGKMNELCQRLTSHGFGDYDIYIGEWLSYPQERITIGKVREMQQLESNPLACCFLIANGEKKRRPSFGIGDELFVRGNVPITKSEIRAVTLSKLSLRKTDIVYDIGAGTGSVSVEMAIAASMGKVYAVECQEEAQQLIEQNKEKFQLENLELVKGMAPDVMNNLPKPDVAFLGGTKGNMEQILTILQQKNPSIHLVINAITLETMSQALETLKKLKFRNLDLVQLFPARAKQVGSYHMMTALNPVFLITADGMAE</sequence>
<dbReference type="CDD" id="cd02440">
    <property type="entry name" value="AdoMet_MTases"/>
    <property type="match status" value="1"/>
</dbReference>
<dbReference type="GO" id="GO:0009236">
    <property type="term" value="P:cobalamin biosynthetic process"/>
    <property type="evidence" value="ECO:0007669"/>
    <property type="project" value="UniProtKB-KW"/>
</dbReference>
<reference evidence="8" key="1">
    <citation type="submission" date="2020-10" db="EMBL/GenBank/DDBJ databases">
        <authorList>
            <person name="Gilroy R."/>
        </authorList>
    </citation>
    <scope>NUCLEOTIDE SEQUENCE</scope>
    <source>
        <strain evidence="8">ChiW13-3771</strain>
    </source>
</reference>
<gene>
    <name evidence="8" type="primary">cbiE</name>
    <name evidence="8" type="ORF">IAC96_13140</name>
</gene>
<dbReference type="AlphaFoldDB" id="A0A9D1EGK4"/>
<evidence type="ECO:0000259" key="7">
    <source>
        <dbReference type="Pfam" id="PF13847"/>
    </source>
</evidence>
<dbReference type="PIRSF" id="PIRSF036428">
    <property type="entry name" value="CobL"/>
    <property type="match status" value="1"/>
</dbReference>
<evidence type="ECO:0000256" key="5">
    <source>
        <dbReference type="ARBA" id="ARBA00022691"/>
    </source>
</evidence>
<keyword evidence="4" id="KW-0808">Transferase</keyword>
<dbReference type="Proteomes" id="UP000824201">
    <property type="component" value="Unassembled WGS sequence"/>
</dbReference>
<dbReference type="Pfam" id="PF00590">
    <property type="entry name" value="TP_methylase"/>
    <property type="match status" value="1"/>
</dbReference>
<dbReference type="CDD" id="cd11644">
    <property type="entry name" value="Precorrin-6Y-MT"/>
    <property type="match status" value="1"/>
</dbReference>
<keyword evidence="5" id="KW-0949">S-adenosyl-L-methionine</keyword>
<evidence type="ECO:0000259" key="6">
    <source>
        <dbReference type="Pfam" id="PF00590"/>
    </source>
</evidence>
<dbReference type="InterPro" id="IPR006365">
    <property type="entry name" value="Cbl_synth_CobL"/>
</dbReference>
<feature type="domain" description="Methyltransferase" evidence="7">
    <location>
        <begin position="242"/>
        <end position="318"/>
    </location>
</feature>
<comment type="caution">
    <text evidence="8">The sequence shown here is derived from an EMBL/GenBank/DDBJ whole genome shotgun (WGS) entry which is preliminary data.</text>
</comment>
<proteinExistence type="predicted"/>
<dbReference type="InterPro" id="IPR025714">
    <property type="entry name" value="Methyltranfer_dom"/>
</dbReference>
<dbReference type="InterPro" id="IPR012818">
    <property type="entry name" value="CbiE"/>
</dbReference>
<name>A0A9D1EGK4_9FIRM</name>
<dbReference type="InterPro" id="IPR000878">
    <property type="entry name" value="4pyrrol_Mease"/>
</dbReference>
<evidence type="ECO:0000256" key="3">
    <source>
        <dbReference type="ARBA" id="ARBA00022603"/>
    </source>
</evidence>
<dbReference type="InterPro" id="IPR050714">
    <property type="entry name" value="Cobalamin_biosynth_MTase"/>
</dbReference>
<dbReference type="PANTHER" id="PTHR43182:SF1">
    <property type="entry name" value="COBALT-PRECORRIN-7 C(5)-METHYLTRANSFERASE"/>
    <property type="match status" value="1"/>
</dbReference>
<dbReference type="InterPro" id="IPR014776">
    <property type="entry name" value="4pyrrole_Mease_sub2"/>
</dbReference>
<dbReference type="GO" id="GO:0032259">
    <property type="term" value="P:methylation"/>
    <property type="evidence" value="ECO:0007669"/>
    <property type="project" value="UniProtKB-KW"/>
</dbReference>
<feature type="domain" description="Tetrapyrrole methylase" evidence="6">
    <location>
        <begin position="4"/>
        <end position="184"/>
    </location>
</feature>
<dbReference type="Pfam" id="PF13847">
    <property type="entry name" value="Methyltransf_31"/>
    <property type="match status" value="1"/>
</dbReference>
<dbReference type="Gene3D" id="3.40.50.150">
    <property type="entry name" value="Vaccinia Virus protein VP39"/>
    <property type="match status" value="1"/>
</dbReference>
<dbReference type="InterPro" id="IPR014777">
    <property type="entry name" value="4pyrrole_Mease_sub1"/>
</dbReference>